<sequence length="331" mass="35887">MSRPRPAPLAAAILLPLVLGTGWSGEERRALPQPGPARIVATPVALDPADPARRRVGALRFLGGVALASPDRAFGSFSAIAVAPARAGTRVMLVSDAGHVARMTLDARWRIADPRFGELPAGPRTGWEKRDRDAESLARDPATGRVWVGFESANQIWRYGPDGIAFAAPAAMRAWRSNGGPESLARLRDGRFVALSESRPYGAAARAGLVWRGDPVADPRPAFAFRYVPAPGYDPADLTELPDGRLLVLERALFLPFRWSNRLVLIDPDALRPGAAVSGREIARLEAPLVHDNFEGIAALREDGATVLWLVSDDNWLPIQTTYLLKFRFDG</sequence>
<dbReference type="InterPro" id="IPR027372">
    <property type="entry name" value="Phytase-like_dom"/>
</dbReference>
<evidence type="ECO:0000259" key="1">
    <source>
        <dbReference type="Pfam" id="PF13449"/>
    </source>
</evidence>
<accession>A0A916WS38</accession>
<dbReference type="AlphaFoldDB" id="A0A916WS38"/>
<reference evidence="2" key="1">
    <citation type="journal article" date="2014" name="Int. J. Syst. Evol. Microbiol.">
        <title>Complete genome sequence of Corynebacterium casei LMG S-19264T (=DSM 44701T), isolated from a smear-ripened cheese.</title>
        <authorList>
            <consortium name="US DOE Joint Genome Institute (JGI-PGF)"/>
            <person name="Walter F."/>
            <person name="Albersmeier A."/>
            <person name="Kalinowski J."/>
            <person name="Ruckert C."/>
        </authorList>
    </citation>
    <scope>NUCLEOTIDE SEQUENCE</scope>
    <source>
        <strain evidence="2">CGMCC 1.15330</strain>
    </source>
</reference>
<keyword evidence="3" id="KW-1185">Reference proteome</keyword>
<gene>
    <name evidence="2" type="ORF">GCM10011380_18630</name>
</gene>
<dbReference type="Pfam" id="PF13449">
    <property type="entry name" value="Phytase-like"/>
    <property type="match status" value="1"/>
</dbReference>
<evidence type="ECO:0000313" key="3">
    <source>
        <dbReference type="Proteomes" id="UP000623067"/>
    </source>
</evidence>
<protein>
    <recommendedName>
        <fullName evidence="1">Phytase-like domain-containing protein</fullName>
    </recommendedName>
</protein>
<dbReference type="SUPFAM" id="SSF63829">
    <property type="entry name" value="Calcium-dependent phosphotriesterase"/>
    <property type="match status" value="1"/>
</dbReference>
<dbReference type="Proteomes" id="UP000623067">
    <property type="component" value="Unassembled WGS sequence"/>
</dbReference>
<evidence type="ECO:0000313" key="2">
    <source>
        <dbReference type="EMBL" id="GGB29385.1"/>
    </source>
</evidence>
<proteinExistence type="predicted"/>
<dbReference type="PIRSF" id="PIRSF031900">
    <property type="entry name" value="UCP031900"/>
    <property type="match status" value="1"/>
</dbReference>
<dbReference type="InterPro" id="IPR014567">
    <property type="entry name" value="UCP031900"/>
</dbReference>
<comment type="caution">
    <text evidence="2">The sequence shown here is derived from an EMBL/GenBank/DDBJ whole genome shotgun (WGS) entry which is preliminary data.</text>
</comment>
<feature type="domain" description="Phytase-like" evidence="1">
    <location>
        <begin position="73"/>
        <end position="315"/>
    </location>
</feature>
<name>A0A916WS38_9SPHN</name>
<dbReference type="RefSeq" id="WP_229664478.1">
    <property type="nucleotide sequence ID" value="NZ_BMIH01000002.1"/>
</dbReference>
<reference evidence="2" key="2">
    <citation type="submission" date="2020-09" db="EMBL/GenBank/DDBJ databases">
        <authorList>
            <person name="Sun Q."/>
            <person name="Zhou Y."/>
        </authorList>
    </citation>
    <scope>NUCLEOTIDE SEQUENCE</scope>
    <source>
        <strain evidence="2">CGMCC 1.15330</strain>
    </source>
</reference>
<dbReference type="EMBL" id="BMIH01000002">
    <property type="protein sequence ID" value="GGB29385.1"/>
    <property type="molecule type" value="Genomic_DNA"/>
</dbReference>
<organism evidence="2 3">
    <name type="scientific">Sphingomonas metalli</name>
    <dbReference type="NCBI Taxonomy" id="1779358"/>
    <lineage>
        <taxon>Bacteria</taxon>
        <taxon>Pseudomonadati</taxon>
        <taxon>Pseudomonadota</taxon>
        <taxon>Alphaproteobacteria</taxon>
        <taxon>Sphingomonadales</taxon>
        <taxon>Sphingomonadaceae</taxon>
        <taxon>Sphingomonas</taxon>
    </lineage>
</organism>